<protein>
    <submittedName>
        <fullName evidence="3">DUF418 domain-containing protein</fullName>
    </submittedName>
</protein>
<dbReference type="PANTHER" id="PTHR30590:SF2">
    <property type="entry name" value="INNER MEMBRANE PROTEIN"/>
    <property type="match status" value="1"/>
</dbReference>
<name>A0ABU5QA68_9BACT</name>
<dbReference type="InterPro" id="IPR007349">
    <property type="entry name" value="DUF418"/>
</dbReference>
<evidence type="ECO:0000313" key="4">
    <source>
        <dbReference type="Proteomes" id="UP001302949"/>
    </source>
</evidence>
<dbReference type="PANTHER" id="PTHR30590">
    <property type="entry name" value="INNER MEMBRANE PROTEIN"/>
    <property type="match status" value="1"/>
</dbReference>
<keyword evidence="1" id="KW-1133">Transmembrane helix</keyword>
<feature type="transmembrane region" description="Helical" evidence="1">
    <location>
        <begin position="213"/>
        <end position="233"/>
    </location>
</feature>
<feature type="transmembrane region" description="Helical" evidence="1">
    <location>
        <begin position="139"/>
        <end position="160"/>
    </location>
</feature>
<comment type="caution">
    <text evidence="3">The sequence shown here is derived from an EMBL/GenBank/DDBJ whole genome shotgun (WGS) entry which is preliminary data.</text>
</comment>
<reference evidence="3 4" key="1">
    <citation type="submission" date="2023-12" db="EMBL/GenBank/DDBJ databases">
        <title>Novel species of the genus Arcicella isolated from rivers.</title>
        <authorList>
            <person name="Lu H."/>
        </authorList>
    </citation>
    <scope>NUCLEOTIDE SEQUENCE [LARGE SCALE GENOMIC DNA]</scope>
    <source>
        <strain evidence="3 4">KCTC 23307</strain>
    </source>
</reference>
<feature type="transmembrane region" description="Helical" evidence="1">
    <location>
        <begin position="52"/>
        <end position="79"/>
    </location>
</feature>
<dbReference type="RefSeq" id="WP_323296638.1">
    <property type="nucleotide sequence ID" value="NZ_JAYFUM010000010.1"/>
</dbReference>
<gene>
    <name evidence="3" type="ORF">VB248_10040</name>
</gene>
<keyword evidence="4" id="KW-1185">Reference proteome</keyword>
<feature type="transmembrane region" description="Helical" evidence="1">
    <location>
        <begin position="117"/>
        <end position="132"/>
    </location>
</feature>
<dbReference type="Proteomes" id="UP001302949">
    <property type="component" value="Unassembled WGS sequence"/>
</dbReference>
<evidence type="ECO:0000256" key="1">
    <source>
        <dbReference type="SAM" id="Phobius"/>
    </source>
</evidence>
<dbReference type="InterPro" id="IPR052529">
    <property type="entry name" value="Bact_Transport_Assoc"/>
</dbReference>
<keyword evidence="1" id="KW-0472">Membrane</keyword>
<dbReference type="Pfam" id="PF04235">
    <property type="entry name" value="DUF418"/>
    <property type="match status" value="1"/>
</dbReference>
<evidence type="ECO:0000313" key="3">
    <source>
        <dbReference type="EMBL" id="MEA5139477.1"/>
    </source>
</evidence>
<feature type="domain" description="DUF418" evidence="2">
    <location>
        <begin position="234"/>
        <end position="398"/>
    </location>
</feature>
<feature type="transmembrane region" description="Helical" evidence="1">
    <location>
        <begin position="12"/>
        <end position="32"/>
    </location>
</feature>
<organism evidence="3 4">
    <name type="scientific">Arcicella rigui</name>
    <dbReference type="NCBI Taxonomy" id="797020"/>
    <lineage>
        <taxon>Bacteria</taxon>
        <taxon>Pseudomonadati</taxon>
        <taxon>Bacteroidota</taxon>
        <taxon>Cytophagia</taxon>
        <taxon>Cytophagales</taxon>
        <taxon>Flectobacillaceae</taxon>
        <taxon>Arcicella</taxon>
    </lineage>
</organism>
<feature type="transmembrane region" description="Helical" evidence="1">
    <location>
        <begin position="91"/>
        <end position="111"/>
    </location>
</feature>
<dbReference type="EMBL" id="JAYFUM010000010">
    <property type="protein sequence ID" value="MEA5139477.1"/>
    <property type="molecule type" value="Genomic_DNA"/>
</dbReference>
<feature type="transmembrane region" description="Helical" evidence="1">
    <location>
        <begin position="254"/>
        <end position="276"/>
    </location>
</feature>
<feature type="transmembrane region" description="Helical" evidence="1">
    <location>
        <begin position="330"/>
        <end position="352"/>
    </location>
</feature>
<feature type="transmembrane region" description="Helical" evidence="1">
    <location>
        <begin position="358"/>
        <end position="379"/>
    </location>
</feature>
<evidence type="ECO:0000259" key="2">
    <source>
        <dbReference type="Pfam" id="PF04235"/>
    </source>
</evidence>
<sequence length="408" mass="47286">MTSQKQRILLVDALRGFALLGIVLAHIGGWFIAGAMPSEVWQKYQSDTASTIVSFIDGIFISGKFFTYFSFFFGVSFAIQLLQRKEDDSRFLPRFAWRLVILFIIGFIHHLHWKGDILGIYAFLGFFLLLFYKASDKVLLVAILIFALNIPNFVHEIIAFNKAPEKPKTEKEQKAEFEKNEKENAKSYFTLKKGTYTEIVAQNFKDFKFKVEFQLYSGRIFVTFGFFLLGLFVGKRKYLEDIETHKVLIKKVMWWSLGVNFFIIAFFLTVELGQLWDKFPKWFGLVGNFLFSVHSLLMTLFYISGMALLLHKKSMEKVMLYLAGIGKMVLSNYLLQSAIGVTLFYGIGFGLAGDISPAWCYLIGLGIFTLQLFISKWWLEKFNYGPMEWLWRSATYLKWQAFLKKSSL</sequence>
<feature type="transmembrane region" description="Helical" evidence="1">
    <location>
        <begin position="282"/>
        <end position="310"/>
    </location>
</feature>
<accession>A0ABU5QA68</accession>
<proteinExistence type="predicted"/>
<keyword evidence="1" id="KW-0812">Transmembrane</keyword>